<name>A0ABM8LPG9_9BURK</name>
<proteinExistence type="predicted"/>
<dbReference type="EMBL" id="CADILJ010000004">
    <property type="protein sequence ID" value="CAB3941165.1"/>
    <property type="molecule type" value="Genomic_DNA"/>
</dbReference>
<organism evidence="2 3">
    <name type="scientific">Achromobacter ruhlandii</name>
    <dbReference type="NCBI Taxonomy" id="72557"/>
    <lineage>
        <taxon>Bacteria</taxon>
        <taxon>Pseudomonadati</taxon>
        <taxon>Pseudomonadota</taxon>
        <taxon>Betaproteobacteria</taxon>
        <taxon>Burkholderiales</taxon>
        <taxon>Alcaligenaceae</taxon>
        <taxon>Achromobacter</taxon>
    </lineage>
</organism>
<comment type="caution">
    <text evidence="2">The sequence shown here is derived from an EMBL/GenBank/DDBJ whole genome shotgun (WGS) entry which is preliminary data.</text>
</comment>
<dbReference type="Proteomes" id="UP000494161">
    <property type="component" value="Unassembled WGS sequence"/>
</dbReference>
<accession>A0ABM8LPG9</accession>
<gene>
    <name evidence="2" type="ORF">LMG7053_00915</name>
</gene>
<keyword evidence="3" id="KW-1185">Reference proteome</keyword>
<protein>
    <submittedName>
        <fullName evidence="2">Uncharacterized protein</fullName>
    </submittedName>
</protein>
<sequence length="145" mass="16262">MVADGLPWKAQSVEDRIDKLEKAARAAKLLHDNNQEDEYAVEVAKLYNALRATWERGLEDIAFVRVIQRHRDYINAKDLKKVSALTEADCDAFAAGFKKCCDIVDAHDPSSGRNAAPPPPTDLFQDIQALKDWAASLRDRQKKIA</sequence>
<keyword evidence="1" id="KW-0175">Coiled coil</keyword>
<reference evidence="2 3" key="1">
    <citation type="submission" date="2020-04" db="EMBL/GenBank/DDBJ databases">
        <authorList>
            <person name="De Canck E."/>
        </authorList>
    </citation>
    <scope>NUCLEOTIDE SEQUENCE [LARGE SCALE GENOMIC DNA]</scope>
    <source>
        <strain evidence="2 3">LMG 7053</strain>
    </source>
</reference>
<evidence type="ECO:0000313" key="3">
    <source>
        <dbReference type="Proteomes" id="UP000494161"/>
    </source>
</evidence>
<evidence type="ECO:0000256" key="1">
    <source>
        <dbReference type="SAM" id="Coils"/>
    </source>
</evidence>
<feature type="coiled-coil region" evidence="1">
    <location>
        <begin position="10"/>
        <end position="37"/>
    </location>
</feature>
<evidence type="ECO:0000313" key="2">
    <source>
        <dbReference type="EMBL" id="CAB3941165.1"/>
    </source>
</evidence>